<dbReference type="HAMAP" id="MF_00984">
    <property type="entry name" value="SSB"/>
    <property type="match status" value="1"/>
</dbReference>
<dbReference type="PANTHER" id="PTHR10302:SF27">
    <property type="entry name" value="SINGLE-STRANDED DNA-BINDING PROTEIN"/>
    <property type="match status" value="1"/>
</dbReference>
<accession>A0A1U7M817</accession>
<keyword evidence="1 2" id="KW-0238">DNA-binding</keyword>
<dbReference type="InterPro" id="IPR012340">
    <property type="entry name" value="NA-bd_OB-fold"/>
</dbReference>
<dbReference type="OrthoDB" id="9809878at2"/>
<dbReference type="InterPro" id="IPR000424">
    <property type="entry name" value="Primosome_PriB/ssb"/>
</dbReference>
<evidence type="ECO:0000313" key="6">
    <source>
        <dbReference type="Proteomes" id="UP000186112"/>
    </source>
</evidence>
<proteinExistence type="inferred from homology"/>
<dbReference type="CDD" id="cd04496">
    <property type="entry name" value="SSB_OBF"/>
    <property type="match status" value="1"/>
</dbReference>
<dbReference type="GO" id="GO:0009295">
    <property type="term" value="C:nucleoid"/>
    <property type="evidence" value="ECO:0007669"/>
    <property type="project" value="TreeGrafter"/>
</dbReference>
<dbReference type="PANTHER" id="PTHR10302">
    <property type="entry name" value="SINGLE-STRANDED DNA-BINDING PROTEIN"/>
    <property type="match status" value="1"/>
</dbReference>
<dbReference type="PIRSF" id="PIRSF002070">
    <property type="entry name" value="SSB"/>
    <property type="match status" value="1"/>
</dbReference>
<protein>
    <recommendedName>
        <fullName evidence="2 3">Single-stranded DNA-binding protein</fullName>
        <shortName evidence="2">SSB</shortName>
    </recommendedName>
</protein>
<dbReference type="Pfam" id="PF00436">
    <property type="entry name" value="SSB"/>
    <property type="match status" value="1"/>
</dbReference>
<dbReference type="RefSeq" id="WP_075724861.1">
    <property type="nucleotide sequence ID" value="NZ_LTDM01000007.1"/>
</dbReference>
<dbReference type="PROSITE" id="PS50935">
    <property type="entry name" value="SSB"/>
    <property type="match status" value="1"/>
</dbReference>
<dbReference type="InterPro" id="IPR011344">
    <property type="entry name" value="ssDNA-bd"/>
</dbReference>
<dbReference type="GO" id="GO:0006260">
    <property type="term" value="P:DNA replication"/>
    <property type="evidence" value="ECO:0007669"/>
    <property type="project" value="InterPro"/>
</dbReference>
<evidence type="ECO:0000256" key="2">
    <source>
        <dbReference type="HAMAP-Rule" id="MF_00984"/>
    </source>
</evidence>
<dbReference type="SUPFAM" id="SSF50249">
    <property type="entry name" value="Nucleic acid-binding proteins"/>
    <property type="match status" value="1"/>
</dbReference>
<sequence length="144" mass="15976">MNNVVLIGRLTRDPELRYIPNSGQAVSTFSLAVDKNLSKDKKQEMEARNQPTADFVNIVVWGKSAENCANYLVKGRLVGIQGRIQSGSYEAKDGTKRYTTDVVASTVEFLEWGDSKPQGDSNSKGSDFSDLQDFHPIDNDDIPF</sequence>
<evidence type="ECO:0000313" key="5">
    <source>
        <dbReference type="EMBL" id="OLS03425.1"/>
    </source>
</evidence>
<comment type="subunit">
    <text evidence="2">Homotetramer.</text>
</comment>
<dbReference type="Gene3D" id="2.40.50.140">
    <property type="entry name" value="Nucleic acid-binding proteins"/>
    <property type="match status" value="1"/>
</dbReference>
<evidence type="ECO:0000256" key="4">
    <source>
        <dbReference type="SAM" id="MobiDB-lite"/>
    </source>
</evidence>
<feature type="region of interest" description="Disordered" evidence="4">
    <location>
        <begin position="113"/>
        <end position="144"/>
    </location>
</feature>
<organism evidence="5 6">
    <name type="scientific">Tissierella creatinophila DSM 6911</name>
    <dbReference type="NCBI Taxonomy" id="1123403"/>
    <lineage>
        <taxon>Bacteria</taxon>
        <taxon>Bacillati</taxon>
        <taxon>Bacillota</taxon>
        <taxon>Tissierellia</taxon>
        <taxon>Tissierellales</taxon>
        <taxon>Tissierellaceae</taxon>
        <taxon>Tissierella</taxon>
    </lineage>
</organism>
<dbReference type="Proteomes" id="UP000186112">
    <property type="component" value="Unassembled WGS sequence"/>
</dbReference>
<comment type="caution">
    <text evidence="5">The sequence shown here is derived from an EMBL/GenBank/DDBJ whole genome shotgun (WGS) entry which is preliminary data.</text>
</comment>
<comment type="caution">
    <text evidence="2">Lacks conserved residue(s) required for the propagation of feature annotation.</text>
</comment>
<reference evidence="5 6" key="1">
    <citation type="submission" date="2016-02" db="EMBL/GenBank/DDBJ databases">
        <title>Genome sequence of Tissierella creatinophila DSM 6911.</title>
        <authorList>
            <person name="Poehlein A."/>
            <person name="Daniel R."/>
        </authorList>
    </citation>
    <scope>NUCLEOTIDE SEQUENCE [LARGE SCALE GENOMIC DNA]</scope>
    <source>
        <strain evidence="5 6">DSM 6911</strain>
    </source>
</reference>
<name>A0A1U7M817_TISCR</name>
<evidence type="ECO:0000256" key="1">
    <source>
        <dbReference type="ARBA" id="ARBA00023125"/>
    </source>
</evidence>
<evidence type="ECO:0000256" key="3">
    <source>
        <dbReference type="PIRNR" id="PIRNR002070"/>
    </source>
</evidence>
<dbReference type="AlphaFoldDB" id="A0A1U7M817"/>
<dbReference type="EMBL" id="LTDM01000007">
    <property type="protein sequence ID" value="OLS03425.1"/>
    <property type="molecule type" value="Genomic_DNA"/>
</dbReference>
<keyword evidence="6" id="KW-1185">Reference proteome</keyword>
<gene>
    <name evidence="5" type="primary">ssbA_1</name>
    <name evidence="5" type="ORF">TICRE_05370</name>
</gene>
<dbReference type="NCBIfam" id="TIGR00621">
    <property type="entry name" value="ssb"/>
    <property type="match status" value="1"/>
</dbReference>
<dbReference type="GO" id="GO:0003697">
    <property type="term" value="F:single-stranded DNA binding"/>
    <property type="evidence" value="ECO:0007669"/>
    <property type="project" value="UniProtKB-UniRule"/>
</dbReference>